<name>A0ABQ2DJW9_9MICC</name>
<protein>
    <submittedName>
        <fullName evidence="1">Uncharacterized protein</fullName>
    </submittedName>
</protein>
<dbReference type="EMBL" id="BMKX01000003">
    <property type="protein sequence ID" value="GGJ59104.1"/>
    <property type="molecule type" value="Genomic_DNA"/>
</dbReference>
<evidence type="ECO:0000313" key="1">
    <source>
        <dbReference type="EMBL" id="GGJ59104.1"/>
    </source>
</evidence>
<gene>
    <name evidence="1" type="ORF">GCM10007173_17290</name>
</gene>
<organism evidence="1 2">
    <name type="scientific">Glutamicibacter ardleyensis</name>
    <dbReference type="NCBI Taxonomy" id="225894"/>
    <lineage>
        <taxon>Bacteria</taxon>
        <taxon>Bacillati</taxon>
        <taxon>Actinomycetota</taxon>
        <taxon>Actinomycetes</taxon>
        <taxon>Micrococcales</taxon>
        <taxon>Micrococcaceae</taxon>
        <taxon>Glutamicibacter</taxon>
    </lineage>
</organism>
<evidence type="ECO:0000313" key="2">
    <source>
        <dbReference type="Proteomes" id="UP000606115"/>
    </source>
</evidence>
<accession>A0ABQ2DJW9</accession>
<comment type="caution">
    <text evidence="1">The sequence shown here is derived from an EMBL/GenBank/DDBJ whole genome shotgun (WGS) entry which is preliminary data.</text>
</comment>
<reference evidence="2" key="1">
    <citation type="journal article" date="2019" name="Int. J. Syst. Evol. Microbiol.">
        <title>The Global Catalogue of Microorganisms (GCM) 10K type strain sequencing project: providing services to taxonomists for standard genome sequencing and annotation.</title>
        <authorList>
            <consortium name="The Broad Institute Genomics Platform"/>
            <consortium name="The Broad Institute Genome Sequencing Center for Infectious Disease"/>
            <person name="Wu L."/>
            <person name="Ma J."/>
        </authorList>
    </citation>
    <scope>NUCLEOTIDE SEQUENCE [LARGE SCALE GENOMIC DNA]</scope>
    <source>
        <strain evidence="2">CGMCC 1.3685</strain>
    </source>
</reference>
<sequence length="53" mass="5621">MPNSGKSRSFETAPFIPVTSKCVACGEQFEAAFMALALDRLATHQDTSKGCGL</sequence>
<keyword evidence="2" id="KW-1185">Reference proteome</keyword>
<dbReference type="Proteomes" id="UP000606115">
    <property type="component" value="Unassembled WGS sequence"/>
</dbReference>
<proteinExistence type="predicted"/>